<comment type="caution">
    <text evidence="1">The sequence shown here is derived from an EMBL/GenBank/DDBJ whole genome shotgun (WGS) entry which is preliminary data.</text>
</comment>
<gene>
    <name evidence="1" type="ORF">HNP24_004002</name>
</gene>
<organism evidence="1 2">
    <name type="scientific">Chryseobacterium sediminis</name>
    <dbReference type="NCBI Taxonomy" id="1679494"/>
    <lineage>
        <taxon>Bacteria</taxon>
        <taxon>Pseudomonadati</taxon>
        <taxon>Bacteroidota</taxon>
        <taxon>Flavobacteriia</taxon>
        <taxon>Flavobacteriales</taxon>
        <taxon>Weeksellaceae</taxon>
        <taxon>Chryseobacterium group</taxon>
        <taxon>Chryseobacterium</taxon>
    </lineage>
</organism>
<proteinExistence type="predicted"/>
<evidence type="ECO:0000313" key="1">
    <source>
        <dbReference type="EMBL" id="MBB6332999.1"/>
    </source>
</evidence>
<dbReference type="Proteomes" id="UP000587367">
    <property type="component" value="Unassembled WGS sequence"/>
</dbReference>
<sequence>MAQNQKVGFALATNSKQNNSPSEKATLEIKTKGGYPVIDKLTFYLPENLDIDNVLQENPPEFNYDRDKFVYILNLIYALPARKKKSIENYSGFTPVSKTILGSIIKDYRVHINYLKEQGIVEEDNYIPDKKCGGLRFTHQYRHHLKPTEITSWTLIKNIVYLRKNYNSELTNDLIFLKKWFKDIDVDIKAARKYLKRQWREDYKTENSDTAILKYNSRLLPVEHLCKKENQLFFVDATAGRLHTYITQLKSELRKFLKWKGKVLCSIDISNSQPYLLQTLLNKEVYERCNMNIKLEKVNVKLDTIMLGVLIYSISREDDVLLFKRIVSSGKFYEEFGKILKNNGEFENISDDNLRKEVKNITFSTLFSNNRAISHSNYIKIFKRIFPNVYKVLKYVKKGQHNTLAIVLQSLEADLVLQKACKRINTDKDDIPLFTLHDSIITTEENVEYVKYVLVQVMKENIGVKPNLKIERWE</sequence>
<evidence type="ECO:0000313" key="2">
    <source>
        <dbReference type="Proteomes" id="UP000587367"/>
    </source>
</evidence>
<keyword evidence="2" id="KW-1185">Reference proteome</keyword>
<evidence type="ECO:0008006" key="3">
    <source>
        <dbReference type="Google" id="ProtNLM"/>
    </source>
</evidence>
<accession>A0ABR6Q4W9</accession>
<name>A0ABR6Q4W9_9FLAO</name>
<dbReference type="RefSeq" id="WP_184559667.1">
    <property type="nucleotide sequence ID" value="NZ_JACHKS010000003.1"/>
</dbReference>
<dbReference type="EMBL" id="JACHKS010000003">
    <property type="protein sequence ID" value="MBB6332999.1"/>
    <property type="molecule type" value="Genomic_DNA"/>
</dbReference>
<protein>
    <recommendedName>
        <fullName evidence="3">DNA-directed DNA polymerase family A palm domain-containing protein</fullName>
    </recommendedName>
</protein>
<reference evidence="1 2" key="1">
    <citation type="submission" date="2020-08" db="EMBL/GenBank/DDBJ databases">
        <title>Functional genomics of gut bacteria from endangered species of beetles.</title>
        <authorList>
            <person name="Carlos-Shanley C."/>
        </authorList>
    </citation>
    <scope>NUCLEOTIDE SEQUENCE [LARGE SCALE GENOMIC DNA]</scope>
    <source>
        <strain evidence="1 2">S00068</strain>
    </source>
</reference>